<keyword evidence="1 2" id="KW-0732">Signal</keyword>
<dbReference type="EMBL" id="BAABJK010000002">
    <property type="protein sequence ID" value="GAA4958029.1"/>
    <property type="molecule type" value="Genomic_DNA"/>
</dbReference>
<evidence type="ECO:0000313" key="4">
    <source>
        <dbReference type="EMBL" id="GAA4958029.1"/>
    </source>
</evidence>
<dbReference type="InterPro" id="IPR026444">
    <property type="entry name" value="Secre_tail"/>
</dbReference>
<comment type="caution">
    <text evidence="4">The sequence shown here is derived from an EMBL/GenBank/DDBJ whole genome shotgun (WGS) entry which is preliminary data.</text>
</comment>
<dbReference type="RefSeq" id="WP_345163390.1">
    <property type="nucleotide sequence ID" value="NZ_BAABJK010000002.1"/>
</dbReference>
<feature type="domain" description="Secretion system C-terminal sorting" evidence="3">
    <location>
        <begin position="195"/>
        <end position="263"/>
    </location>
</feature>
<keyword evidence="5" id="KW-1185">Reference proteome</keyword>
<evidence type="ECO:0000313" key="5">
    <source>
        <dbReference type="Proteomes" id="UP001501692"/>
    </source>
</evidence>
<protein>
    <recommendedName>
        <fullName evidence="3">Secretion system C-terminal sorting domain-containing protein</fullName>
    </recommendedName>
</protein>
<gene>
    <name evidence="4" type="ORF">GCM10023315_01850</name>
</gene>
<dbReference type="NCBIfam" id="TIGR04183">
    <property type="entry name" value="Por_Secre_tail"/>
    <property type="match status" value="1"/>
</dbReference>
<name>A0ABP9H351_9FLAO</name>
<feature type="signal peptide" evidence="2">
    <location>
        <begin position="1"/>
        <end position="23"/>
    </location>
</feature>
<organism evidence="4 5">
    <name type="scientific">Algibacter aquimarinus</name>
    <dbReference type="NCBI Taxonomy" id="1136748"/>
    <lineage>
        <taxon>Bacteria</taxon>
        <taxon>Pseudomonadati</taxon>
        <taxon>Bacteroidota</taxon>
        <taxon>Flavobacteriia</taxon>
        <taxon>Flavobacteriales</taxon>
        <taxon>Flavobacteriaceae</taxon>
        <taxon>Algibacter</taxon>
    </lineage>
</organism>
<feature type="chain" id="PRO_5045042968" description="Secretion system C-terminal sorting domain-containing protein" evidence="2">
    <location>
        <begin position="24"/>
        <end position="265"/>
    </location>
</feature>
<evidence type="ECO:0000259" key="3">
    <source>
        <dbReference type="Pfam" id="PF18962"/>
    </source>
</evidence>
<dbReference type="Proteomes" id="UP001501692">
    <property type="component" value="Unassembled WGS sequence"/>
</dbReference>
<evidence type="ECO:0000256" key="1">
    <source>
        <dbReference type="ARBA" id="ARBA00022729"/>
    </source>
</evidence>
<dbReference type="Pfam" id="PF18962">
    <property type="entry name" value="Por_Secre_tail"/>
    <property type="match status" value="1"/>
</dbReference>
<accession>A0ABP9H351</accession>
<sequence length="265" mass="28565">MKKTTLKITTFLLLTMFAFQVQGQAFDGTPGIYKIRVNGSSPELFVTQDSGVNNAKYQVAATAGNENTQLFTIVAHPSGTMWSITSQMTGEGALQPNDTSGTNSTMGFGTEAMASGQQDRWEIRNGTRLFLDSDDTGTGWEGASAKRRIQVNSGGIAADKSMFMAGGTQAVFDFILETSLLSNDKFDTSSIFVSNPVKNEISIKGLTQNVKEVSVYSLLGQKMMTKEVSAESSDVSIDASSLRSGMYLVEMKGDNGSYTKKIVKQ</sequence>
<reference evidence="5" key="1">
    <citation type="journal article" date="2019" name="Int. J. Syst. Evol. Microbiol.">
        <title>The Global Catalogue of Microorganisms (GCM) 10K type strain sequencing project: providing services to taxonomists for standard genome sequencing and annotation.</title>
        <authorList>
            <consortium name="The Broad Institute Genomics Platform"/>
            <consortium name="The Broad Institute Genome Sequencing Center for Infectious Disease"/>
            <person name="Wu L."/>
            <person name="Ma J."/>
        </authorList>
    </citation>
    <scope>NUCLEOTIDE SEQUENCE [LARGE SCALE GENOMIC DNA]</scope>
    <source>
        <strain evidence="5">JCM 18287</strain>
    </source>
</reference>
<proteinExistence type="predicted"/>
<evidence type="ECO:0000256" key="2">
    <source>
        <dbReference type="SAM" id="SignalP"/>
    </source>
</evidence>